<proteinExistence type="predicted"/>
<keyword evidence="1" id="KW-1133">Transmembrane helix</keyword>
<feature type="transmembrane region" description="Helical" evidence="1">
    <location>
        <begin position="162"/>
        <end position="180"/>
    </location>
</feature>
<feature type="transmembrane region" description="Helical" evidence="1">
    <location>
        <begin position="31"/>
        <end position="50"/>
    </location>
</feature>
<evidence type="ECO:0000313" key="3">
    <source>
        <dbReference type="Proteomes" id="UP000216020"/>
    </source>
</evidence>
<protein>
    <submittedName>
        <fullName evidence="2">Uncharacterized protein</fullName>
    </submittedName>
</protein>
<comment type="caution">
    <text evidence="2">The sequence shown here is derived from an EMBL/GenBank/DDBJ whole genome shotgun (WGS) entry which is preliminary data.</text>
</comment>
<gene>
    <name evidence="2" type="ORF">CAL29_28810</name>
</gene>
<dbReference type="RefSeq" id="WP_094856270.1">
    <property type="nucleotide sequence ID" value="NZ_NEVM01000005.1"/>
</dbReference>
<accession>A0A261S3D7</accession>
<organism evidence="2 3">
    <name type="scientific">Bordetella genomosp. 10</name>
    <dbReference type="NCBI Taxonomy" id="1416804"/>
    <lineage>
        <taxon>Bacteria</taxon>
        <taxon>Pseudomonadati</taxon>
        <taxon>Pseudomonadota</taxon>
        <taxon>Betaproteobacteria</taxon>
        <taxon>Burkholderiales</taxon>
        <taxon>Alcaligenaceae</taxon>
        <taxon>Bordetella</taxon>
    </lineage>
</organism>
<keyword evidence="1" id="KW-0472">Membrane</keyword>
<dbReference type="OrthoDB" id="9904593at2"/>
<sequence>MNLPDALLLVLGLACVVLAMAQMADLGPARLGVLALALAAMLVLTGATASRTSVAELGQWLALPQRRLDLAALLLVEALVFGSQAVAAAQGRAALRWRLLGAVPPPSLLIALFLAQVWAMLAIDGVDFDVLAWICAVVFAALFAGGAVLLRSALPDPLMRTGLRLLLHAVQVAAGLWLARPAQPAQPQPTPAMWDRLALLAALVLALVALGWLAQRWRAGR</sequence>
<evidence type="ECO:0000313" key="2">
    <source>
        <dbReference type="EMBL" id="OZI31864.1"/>
    </source>
</evidence>
<dbReference type="Proteomes" id="UP000216020">
    <property type="component" value="Unassembled WGS sequence"/>
</dbReference>
<name>A0A261S3D7_9BORD</name>
<feature type="transmembrane region" description="Helical" evidence="1">
    <location>
        <begin position="192"/>
        <end position="214"/>
    </location>
</feature>
<evidence type="ECO:0000256" key="1">
    <source>
        <dbReference type="SAM" id="Phobius"/>
    </source>
</evidence>
<keyword evidence="3" id="KW-1185">Reference proteome</keyword>
<feature type="transmembrane region" description="Helical" evidence="1">
    <location>
        <begin position="130"/>
        <end position="150"/>
    </location>
</feature>
<dbReference type="EMBL" id="NEVM01000005">
    <property type="protein sequence ID" value="OZI31864.1"/>
    <property type="molecule type" value="Genomic_DNA"/>
</dbReference>
<dbReference type="AlphaFoldDB" id="A0A261S3D7"/>
<feature type="transmembrane region" description="Helical" evidence="1">
    <location>
        <begin position="99"/>
        <end position="118"/>
    </location>
</feature>
<keyword evidence="1" id="KW-0812">Transmembrane</keyword>
<reference evidence="3" key="1">
    <citation type="submission" date="2017-05" db="EMBL/GenBank/DDBJ databases">
        <title>Complete and WGS of Bordetella genogroups.</title>
        <authorList>
            <person name="Spilker T."/>
            <person name="Lipuma J."/>
        </authorList>
    </citation>
    <scope>NUCLEOTIDE SEQUENCE [LARGE SCALE GENOMIC DNA]</scope>
    <source>
        <strain evidence="3">AU16122</strain>
    </source>
</reference>
<feature type="transmembrane region" description="Helical" evidence="1">
    <location>
        <begin position="6"/>
        <end position="24"/>
    </location>
</feature>